<evidence type="ECO:0000256" key="2">
    <source>
        <dbReference type="SAM" id="Phobius"/>
    </source>
</evidence>
<feature type="compositionally biased region" description="Polar residues" evidence="1">
    <location>
        <begin position="189"/>
        <end position="204"/>
    </location>
</feature>
<evidence type="ECO:0000256" key="3">
    <source>
        <dbReference type="SAM" id="SignalP"/>
    </source>
</evidence>
<keyword evidence="3" id="KW-0732">Signal</keyword>
<reference evidence="4" key="1">
    <citation type="journal article" date="2010" name="Science">
        <title>Plasticity of animal genome architecture unmasked by rapid evolution of a pelagic tunicate.</title>
        <authorList>
            <person name="Denoeud F."/>
            <person name="Henriet S."/>
            <person name="Mungpakdee S."/>
            <person name="Aury J.M."/>
            <person name="Da Silva C."/>
            <person name="Brinkmann H."/>
            <person name="Mikhaleva J."/>
            <person name="Olsen L.C."/>
            <person name="Jubin C."/>
            <person name="Canestro C."/>
            <person name="Bouquet J.M."/>
            <person name="Danks G."/>
            <person name="Poulain J."/>
            <person name="Campsteijn C."/>
            <person name="Adamski M."/>
            <person name="Cross I."/>
            <person name="Yadetie F."/>
            <person name="Muffato M."/>
            <person name="Louis A."/>
            <person name="Butcher S."/>
            <person name="Tsagkogeorga G."/>
            <person name="Konrad A."/>
            <person name="Singh S."/>
            <person name="Jensen M.F."/>
            <person name="Cong E.H."/>
            <person name="Eikeseth-Otteraa H."/>
            <person name="Noel B."/>
            <person name="Anthouard V."/>
            <person name="Porcel B.M."/>
            <person name="Kachouri-Lafond R."/>
            <person name="Nishino A."/>
            <person name="Ugolini M."/>
            <person name="Chourrout P."/>
            <person name="Nishida H."/>
            <person name="Aasland R."/>
            <person name="Huzurbazar S."/>
            <person name="Westhof E."/>
            <person name="Delsuc F."/>
            <person name="Lehrach H."/>
            <person name="Reinhardt R."/>
            <person name="Weissenbach J."/>
            <person name="Roy S.W."/>
            <person name="Artiguenave F."/>
            <person name="Postlethwait J.H."/>
            <person name="Manak J.R."/>
            <person name="Thompson E.M."/>
            <person name="Jaillon O."/>
            <person name="Du Pasquier L."/>
            <person name="Boudinot P."/>
            <person name="Liberles D.A."/>
            <person name="Volff J.N."/>
            <person name="Philippe H."/>
            <person name="Lenhard B."/>
            <person name="Roest Crollius H."/>
            <person name="Wincker P."/>
            <person name="Chourrout D."/>
        </authorList>
    </citation>
    <scope>NUCLEOTIDE SEQUENCE [LARGE SCALE GENOMIC DNA]</scope>
</reference>
<feature type="signal peptide" evidence="3">
    <location>
        <begin position="1"/>
        <end position="17"/>
    </location>
</feature>
<proteinExistence type="predicted"/>
<keyword evidence="2" id="KW-0812">Transmembrane</keyword>
<dbReference type="AlphaFoldDB" id="E4WX31"/>
<feature type="region of interest" description="Disordered" evidence="1">
    <location>
        <begin position="189"/>
        <end position="208"/>
    </location>
</feature>
<keyword evidence="2" id="KW-0472">Membrane</keyword>
<keyword evidence="5" id="KW-1185">Reference proteome</keyword>
<evidence type="ECO:0000256" key="1">
    <source>
        <dbReference type="SAM" id="MobiDB-lite"/>
    </source>
</evidence>
<evidence type="ECO:0000313" key="5">
    <source>
        <dbReference type="Proteomes" id="UP000001307"/>
    </source>
</evidence>
<dbReference type="InParanoid" id="E4WX31"/>
<sequence length="230" mass="25283">MLILLAPFLFLIGSVQGGICSKKNCHNCHSVVQYKKGPPPLIQKCSMLVLAKNCCSTYFMSDHMSFSQQCKEGCVCANMSPKDNVVVPIDIALSQLDDFYNDDEDLSQLSQEDKCEPIVNKSAYKLTIMALLGVLTSFFAIISYGFYKRNSMNPASGKLRRKKNRKSHDVKSSLTATAIHAAMTSSTIADMSGEPTTQSVTTSNSREDDDLIQVKISANDKRKISTITSS</sequence>
<keyword evidence="2" id="KW-1133">Transmembrane helix</keyword>
<feature type="transmembrane region" description="Helical" evidence="2">
    <location>
        <begin position="126"/>
        <end position="147"/>
    </location>
</feature>
<evidence type="ECO:0008006" key="6">
    <source>
        <dbReference type="Google" id="ProtNLM"/>
    </source>
</evidence>
<name>E4WX31_OIKDI</name>
<feature type="chain" id="PRO_5003189686" description="Snake toxin/toxin-like domain-containing protein" evidence="3">
    <location>
        <begin position="18"/>
        <end position="230"/>
    </location>
</feature>
<accession>E4WX31</accession>
<dbReference type="OrthoDB" id="10417355at2759"/>
<dbReference type="Proteomes" id="UP000001307">
    <property type="component" value="Unassembled WGS sequence"/>
</dbReference>
<evidence type="ECO:0000313" key="4">
    <source>
        <dbReference type="EMBL" id="CBY21923.1"/>
    </source>
</evidence>
<protein>
    <recommendedName>
        <fullName evidence="6">Snake toxin/toxin-like domain-containing protein</fullName>
    </recommendedName>
</protein>
<dbReference type="EMBL" id="FN653018">
    <property type="protein sequence ID" value="CBY21923.1"/>
    <property type="molecule type" value="Genomic_DNA"/>
</dbReference>
<organism evidence="4">
    <name type="scientific">Oikopleura dioica</name>
    <name type="common">Tunicate</name>
    <dbReference type="NCBI Taxonomy" id="34765"/>
    <lineage>
        <taxon>Eukaryota</taxon>
        <taxon>Metazoa</taxon>
        <taxon>Chordata</taxon>
        <taxon>Tunicata</taxon>
        <taxon>Appendicularia</taxon>
        <taxon>Copelata</taxon>
        <taxon>Oikopleuridae</taxon>
        <taxon>Oikopleura</taxon>
    </lineage>
</organism>
<gene>
    <name evidence="4" type="ORF">GSOID_T00011457001</name>
</gene>